<organism evidence="1 2">
    <name type="scientific">Agrobacterium pusense</name>
    <dbReference type="NCBI Taxonomy" id="648995"/>
    <lineage>
        <taxon>Bacteria</taxon>
        <taxon>Pseudomonadati</taxon>
        <taxon>Pseudomonadota</taxon>
        <taxon>Alphaproteobacteria</taxon>
        <taxon>Hyphomicrobiales</taxon>
        <taxon>Rhizobiaceae</taxon>
        <taxon>Rhizobium/Agrobacterium group</taxon>
        <taxon>Agrobacterium</taxon>
    </lineage>
</organism>
<accession>U4PWD4</accession>
<reference evidence="1 2" key="1">
    <citation type="journal article" date="2013" name="Genome Announc.">
        <title>Complete Genome Sequence of the Sesbania Symbiont and Rice Growth-Promoting Endophyte Rhizobium sp. Strain IRBG74.</title>
        <authorList>
            <person name="Crook M.B."/>
            <person name="Mitra S."/>
            <person name="Ane J.M."/>
            <person name="Sadowsky M.J."/>
            <person name="Gyaneshwar P."/>
        </authorList>
    </citation>
    <scope>NUCLEOTIDE SEQUENCE [LARGE SCALE GENOMIC DNA]</scope>
    <source>
        <strain evidence="1 2">IRBG74</strain>
    </source>
</reference>
<evidence type="ECO:0000313" key="2">
    <source>
        <dbReference type="Proteomes" id="UP000016944"/>
    </source>
</evidence>
<dbReference type="EMBL" id="HG518322">
    <property type="protein sequence ID" value="CDI08227.1"/>
    <property type="molecule type" value="Genomic_DNA"/>
</dbReference>
<proteinExistence type="predicted"/>
<dbReference type="KEGG" id="rir:BN877_I1319"/>
<gene>
    <name evidence="1" type="ORF">BN877_I1319</name>
</gene>
<evidence type="ECO:0000313" key="1">
    <source>
        <dbReference type="EMBL" id="CDI08227.1"/>
    </source>
</evidence>
<sequence>MVAAPRLLLREATFWIKDARNDVAGVFFYGCKERALLGPLTFSHPMLVRGTQSTHARGGSALSAQVPGLAGSL</sequence>
<dbReference type="HOGENOM" id="CLU_2702303_0_0_5"/>
<protein>
    <submittedName>
        <fullName evidence="1">Uncharacterized protein</fullName>
    </submittedName>
</protein>
<dbReference type="Proteomes" id="UP000016944">
    <property type="component" value="Chromosome I"/>
</dbReference>
<name>U4PWD4_9HYPH</name>
<dbReference type="AlphaFoldDB" id="U4PWD4"/>